<accession>A0ABS5F338</accession>
<dbReference type="InterPro" id="IPR036162">
    <property type="entry name" value="Resolvase-like_N_sf"/>
</dbReference>
<dbReference type="PROSITE" id="PS51736">
    <property type="entry name" value="RECOMBINASES_3"/>
    <property type="match status" value="1"/>
</dbReference>
<evidence type="ECO:0000313" key="4">
    <source>
        <dbReference type="Proteomes" id="UP001196870"/>
    </source>
</evidence>
<dbReference type="PANTHER" id="PTHR30461">
    <property type="entry name" value="DNA-INVERTASE FROM LAMBDOID PROPHAGE"/>
    <property type="match status" value="1"/>
</dbReference>
<dbReference type="SUPFAM" id="SSF46689">
    <property type="entry name" value="Homeodomain-like"/>
    <property type="match status" value="1"/>
</dbReference>
<dbReference type="SUPFAM" id="SSF53041">
    <property type="entry name" value="Resolvase-like"/>
    <property type="match status" value="1"/>
</dbReference>
<gene>
    <name evidence="3" type="ORF">GXW71_21535</name>
</gene>
<protein>
    <submittedName>
        <fullName evidence="3">Recombinase family protein</fullName>
    </submittedName>
</protein>
<dbReference type="InterPro" id="IPR050639">
    <property type="entry name" value="SSR_resolvase"/>
</dbReference>
<organism evidence="3 4">
    <name type="scientific">Plastoroseomonas hellenica</name>
    <dbReference type="NCBI Taxonomy" id="2687306"/>
    <lineage>
        <taxon>Bacteria</taxon>
        <taxon>Pseudomonadati</taxon>
        <taxon>Pseudomonadota</taxon>
        <taxon>Alphaproteobacteria</taxon>
        <taxon>Acetobacterales</taxon>
        <taxon>Acetobacteraceae</taxon>
        <taxon>Plastoroseomonas</taxon>
    </lineage>
</organism>
<dbReference type="Pfam" id="PF00239">
    <property type="entry name" value="Resolvase"/>
    <property type="match status" value="1"/>
</dbReference>
<evidence type="ECO:0000313" key="3">
    <source>
        <dbReference type="EMBL" id="MBR0666957.1"/>
    </source>
</evidence>
<evidence type="ECO:0000256" key="1">
    <source>
        <dbReference type="ARBA" id="ARBA00009913"/>
    </source>
</evidence>
<keyword evidence="4" id="KW-1185">Reference proteome</keyword>
<comment type="similarity">
    <text evidence="1">Belongs to the site-specific recombinase resolvase family.</text>
</comment>
<dbReference type="RefSeq" id="WP_211854802.1">
    <property type="nucleotide sequence ID" value="NZ_JAAGBB010000028.1"/>
</dbReference>
<dbReference type="CDD" id="cd03768">
    <property type="entry name" value="SR_ResInv"/>
    <property type="match status" value="1"/>
</dbReference>
<dbReference type="InterPro" id="IPR006119">
    <property type="entry name" value="Resolv_N"/>
</dbReference>
<dbReference type="EMBL" id="JAAGBB010000028">
    <property type="protein sequence ID" value="MBR0666957.1"/>
    <property type="molecule type" value="Genomic_DNA"/>
</dbReference>
<name>A0ABS5F338_9PROT</name>
<reference evidence="4" key="1">
    <citation type="journal article" date="2021" name="Syst. Appl. Microbiol.">
        <title>Roseomonas hellenica sp. nov., isolated from roots of wild-growing Alkanna tinctoria.</title>
        <authorList>
            <person name="Rat A."/>
            <person name="Naranjo H.D."/>
            <person name="Lebbe L."/>
            <person name="Cnockaert M."/>
            <person name="Krigas N."/>
            <person name="Grigoriadou K."/>
            <person name="Maloupa E."/>
            <person name="Willems A."/>
        </authorList>
    </citation>
    <scope>NUCLEOTIDE SEQUENCE [LARGE SCALE GENOMIC DNA]</scope>
    <source>
        <strain evidence="4">LMG 31523</strain>
    </source>
</reference>
<comment type="caution">
    <text evidence="3">The sequence shown here is derived from an EMBL/GenBank/DDBJ whole genome shotgun (WGS) entry which is preliminary data.</text>
</comment>
<dbReference type="Gene3D" id="1.10.10.60">
    <property type="entry name" value="Homeodomain-like"/>
    <property type="match status" value="1"/>
</dbReference>
<dbReference type="Proteomes" id="UP001196870">
    <property type="component" value="Unassembled WGS sequence"/>
</dbReference>
<proteinExistence type="inferred from homology"/>
<evidence type="ECO:0000259" key="2">
    <source>
        <dbReference type="PROSITE" id="PS51736"/>
    </source>
</evidence>
<sequence>MQIGYARTSTVEQEAGLEAQERDLRAAGCTKTFAERVSSVAKRAQLEAALDYVREGDTLVVTKPDRLARSVADLLSIVARLEAKDVALRVISMGGQEVDTRTPTGKLMLTMLGAVAEFERGLMLERQREGVAKAKAEGKYQGRAPTARRQAADVLKLKAEGVRPTDIAKRLGIGRASVYRILEGTE</sequence>
<dbReference type="SMART" id="SM00857">
    <property type="entry name" value="Resolvase"/>
    <property type="match status" value="1"/>
</dbReference>
<dbReference type="InterPro" id="IPR009057">
    <property type="entry name" value="Homeodomain-like_sf"/>
</dbReference>
<dbReference type="Pfam" id="PF13384">
    <property type="entry name" value="HTH_23"/>
    <property type="match status" value="1"/>
</dbReference>
<feature type="domain" description="Resolvase/invertase-type recombinase catalytic" evidence="2">
    <location>
        <begin position="1"/>
        <end position="138"/>
    </location>
</feature>
<dbReference type="Gene3D" id="3.40.50.1390">
    <property type="entry name" value="Resolvase, N-terminal catalytic domain"/>
    <property type="match status" value="1"/>
</dbReference>
<dbReference type="PANTHER" id="PTHR30461:SF26">
    <property type="entry name" value="RESOLVASE HOMOLOG YNEB"/>
    <property type="match status" value="1"/>
</dbReference>